<evidence type="ECO:0000313" key="3">
    <source>
        <dbReference type="Proteomes" id="UP001066276"/>
    </source>
</evidence>
<feature type="region of interest" description="Disordered" evidence="1">
    <location>
        <begin position="1"/>
        <end position="115"/>
    </location>
</feature>
<gene>
    <name evidence="2" type="ORF">NDU88_001393</name>
</gene>
<dbReference type="EMBL" id="JANPWB010000011">
    <property type="protein sequence ID" value="KAJ1122920.1"/>
    <property type="molecule type" value="Genomic_DNA"/>
</dbReference>
<accession>A0AAV7P6X2</accession>
<sequence length="115" mass="11743">MASWVLAARPAAPSVCGGTSPSPPLRILTRAGPGPLPDASSRRSPGCRRARVTTPVPGPSAGRQAREIRPRRLTQLSGFGLLLTPQPQAPIPHADGPGGGSVSADSMSAPPEPRD</sequence>
<keyword evidence="3" id="KW-1185">Reference proteome</keyword>
<name>A0AAV7P6X2_PLEWA</name>
<evidence type="ECO:0000256" key="1">
    <source>
        <dbReference type="SAM" id="MobiDB-lite"/>
    </source>
</evidence>
<organism evidence="2 3">
    <name type="scientific">Pleurodeles waltl</name>
    <name type="common">Iberian ribbed newt</name>
    <dbReference type="NCBI Taxonomy" id="8319"/>
    <lineage>
        <taxon>Eukaryota</taxon>
        <taxon>Metazoa</taxon>
        <taxon>Chordata</taxon>
        <taxon>Craniata</taxon>
        <taxon>Vertebrata</taxon>
        <taxon>Euteleostomi</taxon>
        <taxon>Amphibia</taxon>
        <taxon>Batrachia</taxon>
        <taxon>Caudata</taxon>
        <taxon>Salamandroidea</taxon>
        <taxon>Salamandridae</taxon>
        <taxon>Pleurodelinae</taxon>
        <taxon>Pleurodeles</taxon>
    </lineage>
</organism>
<protein>
    <submittedName>
        <fullName evidence="2">Uncharacterized protein</fullName>
    </submittedName>
</protein>
<proteinExistence type="predicted"/>
<dbReference type="AlphaFoldDB" id="A0AAV7P6X2"/>
<comment type="caution">
    <text evidence="2">The sequence shown here is derived from an EMBL/GenBank/DDBJ whole genome shotgun (WGS) entry which is preliminary data.</text>
</comment>
<reference evidence="2" key="1">
    <citation type="journal article" date="2022" name="bioRxiv">
        <title>Sequencing and chromosome-scale assembly of the giantPleurodeles waltlgenome.</title>
        <authorList>
            <person name="Brown T."/>
            <person name="Elewa A."/>
            <person name="Iarovenko S."/>
            <person name="Subramanian E."/>
            <person name="Araus A.J."/>
            <person name="Petzold A."/>
            <person name="Susuki M."/>
            <person name="Suzuki K.-i.T."/>
            <person name="Hayashi T."/>
            <person name="Toyoda A."/>
            <person name="Oliveira C."/>
            <person name="Osipova E."/>
            <person name="Leigh N.D."/>
            <person name="Simon A."/>
            <person name="Yun M.H."/>
        </authorList>
    </citation>
    <scope>NUCLEOTIDE SEQUENCE</scope>
    <source>
        <strain evidence="2">20211129_DDA</strain>
        <tissue evidence="2">Liver</tissue>
    </source>
</reference>
<dbReference type="Proteomes" id="UP001066276">
    <property type="component" value="Chromosome 7"/>
</dbReference>
<evidence type="ECO:0000313" key="2">
    <source>
        <dbReference type="EMBL" id="KAJ1122920.1"/>
    </source>
</evidence>